<evidence type="ECO:0000313" key="1">
    <source>
        <dbReference type="EMBL" id="MBV7378717.1"/>
    </source>
</evidence>
<evidence type="ECO:0000313" key="2">
    <source>
        <dbReference type="Proteomes" id="UP000756530"/>
    </source>
</evidence>
<gene>
    <name evidence="1" type="ORF">KJP28_07240</name>
</gene>
<accession>A0ABS6T0G1</accession>
<dbReference type="Proteomes" id="UP000756530">
    <property type="component" value="Unassembled WGS sequence"/>
</dbReference>
<sequence length="95" mass="10950">MVTSEAYWTTEKGSQYLQQLCKHFGHKTEVEFTPEAGYVKLRSGEARMKADESGLWVQVETENADDIPGLQNVIDRHLERFAFREDFKAMPWPAA</sequence>
<name>A0ABS6T0G1_9RHOB</name>
<reference evidence="1 2" key="1">
    <citation type="submission" date="2021-05" db="EMBL/GenBank/DDBJ databases">
        <title>Culturable bacteria isolated from Daya Bay.</title>
        <authorList>
            <person name="Zheng W."/>
            <person name="Yu S."/>
            <person name="Huang Y."/>
        </authorList>
    </citation>
    <scope>NUCLEOTIDE SEQUENCE [LARGE SCALE GENOMIC DNA]</scope>
    <source>
        <strain evidence="1 2">DP4N28-5</strain>
    </source>
</reference>
<dbReference type="EMBL" id="JAHUZE010000002">
    <property type="protein sequence ID" value="MBV7378717.1"/>
    <property type="molecule type" value="Genomic_DNA"/>
</dbReference>
<protein>
    <submittedName>
        <fullName evidence="1">DUF2218 domain-containing protein</fullName>
    </submittedName>
</protein>
<dbReference type="InterPro" id="IPR014543">
    <property type="entry name" value="UCP028291"/>
</dbReference>
<keyword evidence="2" id="KW-1185">Reference proteome</keyword>
<proteinExistence type="predicted"/>
<comment type="caution">
    <text evidence="1">The sequence shown here is derived from an EMBL/GenBank/DDBJ whole genome shotgun (WGS) entry which is preliminary data.</text>
</comment>
<organism evidence="1 2">
    <name type="scientific">Maritimibacter dapengensis</name>
    <dbReference type="NCBI Taxonomy" id="2836868"/>
    <lineage>
        <taxon>Bacteria</taxon>
        <taxon>Pseudomonadati</taxon>
        <taxon>Pseudomonadota</taxon>
        <taxon>Alphaproteobacteria</taxon>
        <taxon>Rhodobacterales</taxon>
        <taxon>Roseobacteraceae</taxon>
        <taxon>Maritimibacter</taxon>
    </lineage>
</organism>
<dbReference type="PIRSF" id="PIRSF028291">
    <property type="entry name" value="UCP028291"/>
    <property type="match status" value="1"/>
</dbReference>
<dbReference type="RefSeq" id="WP_218391901.1">
    <property type="nucleotide sequence ID" value="NZ_JAHUZE010000002.1"/>
</dbReference>
<dbReference type="Pfam" id="PF09981">
    <property type="entry name" value="DUF2218"/>
    <property type="match status" value="1"/>
</dbReference>